<dbReference type="EMBL" id="JAAVVK010000001">
    <property type="protein sequence ID" value="NKE38379.1"/>
    <property type="molecule type" value="Genomic_DNA"/>
</dbReference>
<proteinExistence type="predicted"/>
<evidence type="ECO:0000313" key="8">
    <source>
        <dbReference type="Proteomes" id="UP000584587"/>
    </source>
</evidence>
<feature type="transmembrane region" description="Helical" evidence="6">
    <location>
        <begin position="305"/>
        <end position="327"/>
    </location>
</feature>
<protein>
    <submittedName>
        <fullName evidence="7">YfcC family protein</fullName>
    </submittedName>
</protein>
<keyword evidence="2" id="KW-1003">Cell membrane</keyword>
<evidence type="ECO:0000256" key="3">
    <source>
        <dbReference type="ARBA" id="ARBA00022692"/>
    </source>
</evidence>
<feature type="transmembrane region" description="Helical" evidence="6">
    <location>
        <begin position="253"/>
        <end position="272"/>
    </location>
</feature>
<dbReference type="InterPro" id="IPR051679">
    <property type="entry name" value="DASS-Related_Transporters"/>
</dbReference>
<feature type="transmembrane region" description="Helical" evidence="6">
    <location>
        <begin position="21"/>
        <end position="38"/>
    </location>
</feature>
<dbReference type="PANTHER" id="PTHR43652:SF6">
    <property type="entry name" value="ARGININE REPRESSOR"/>
    <property type="match status" value="1"/>
</dbReference>
<evidence type="ECO:0000313" key="7">
    <source>
        <dbReference type="EMBL" id="NKE38379.1"/>
    </source>
</evidence>
<feature type="transmembrane region" description="Helical" evidence="6">
    <location>
        <begin position="112"/>
        <end position="130"/>
    </location>
</feature>
<feature type="transmembrane region" description="Helical" evidence="6">
    <location>
        <begin position="443"/>
        <end position="462"/>
    </location>
</feature>
<evidence type="ECO:0000256" key="6">
    <source>
        <dbReference type="SAM" id="Phobius"/>
    </source>
</evidence>
<evidence type="ECO:0000256" key="2">
    <source>
        <dbReference type="ARBA" id="ARBA00022475"/>
    </source>
</evidence>
<dbReference type="InterPro" id="IPR018385">
    <property type="entry name" value="C4_dicarb_anaerob_car-like"/>
</dbReference>
<evidence type="ECO:0000256" key="5">
    <source>
        <dbReference type="ARBA" id="ARBA00023136"/>
    </source>
</evidence>
<keyword evidence="8" id="KW-1185">Reference proteome</keyword>
<sequence>MGFHSKKGKKFKLFPFKMPTAITILFSIILLIILVSWIPGTTEKITNPDGSIEGGPLGLLDLFNAPIQGFAANAEVIIFVLVIGGYLGIVMKSKALDAGIGRLVKRLNGKEIWIIPSIMIILSIGGTVEGMCEETIPYYLVIIPALLAAGFDVVTGVLVILLGAGVGVMFSTLNPFAIGTASAISGVNAGDGIIWRLVCWFLGTAGTIGFVTWYALKVKRNPEKSVVYHLQGEHHDEFLNTEELPEFTKKRKIILALFGTTFLVMILCIIPWDKLIYGDEGGIFEQFNQWLRVHFPYITGRIPAFGNWSIITLAFFFFFVSFITALIDWKGEANYIKDFVSGSSELLGVAVVIAVASGIGWTLKESHMQNVVLNGLKGAIEGTPKTALIVIGFFMFLILAFFIPSTSGLAAAAFPIISSLVAEVGLQTGMITAFAMASGWINLFAPSAGIMMAGLAIAKVPLTSFYKAIWPYAIASAVFCVTMLVVGSLLPGSIF</sequence>
<dbReference type="Pfam" id="PF03606">
    <property type="entry name" value="DcuC"/>
    <property type="match status" value="1"/>
</dbReference>
<gene>
    <name evidence="7" type="ORF">HER12_01225</name>
</gene>
<feature type="transmembrane region" description="Helical" evidence="6">
    <location>
        <begin position="136"/>
        <end position="161"/>
    </location>
</feature>
<feature type="transmembrane region" description="Helical" evidence="6">
    <location>
        <begin position="383"/>
        <end position="403"/>
    </location>
</feature>
<accession>A0A846U1I7</accession>
<comment type="caution">
    <text evidence="7">The sequence shown here is derived from an EMBL/GenBank/DDBJ whole genome shotgun (WGS) entry which is preliminary data.</text>
</comment>
<comment type="subcellular location">
    <subcellularLocation>
        <location evidence="1">Cell membrane</location>
        <topology evidence="1">Multi-pass membrane protein</topology>
    </subcellularLocation>
</comment>
<name>A0A846U1I7_9MOLU</name>
<keyword evidence="4 6" id="KW-1133">Transmembrane helix</keyword>
<feature type="transmembrane region" description="Helical" evidence="6">
    <location>
        <begin position="339"/>
        <end position="363"/>
    </location>
</feature>
<reference evidence="7 8" key="1">
    <citation type="submission" date="2020-04" db="EMBL/GenBank/DDBJ databases">
        <title>Complete genome sequence of Spiroplasma platyhelix ATCC 51748, an insect isolate.</title>
        <authorList>
            <person name="Green E.A."/>
            <person name="Klassen J.L."/>
        </authorList>
    </citation>
    <scope>NUCLEOTIDE SEQUENCE [LARGE SCALE GENOMIC DNA]</scope>
    <source>
        <strain evidence="7 8">PALS-1</strain>
    </source>
</reference>
<keyword evidence="3 6" id="KW-0812">Transmembrane</keyword>
<feature type="transmembrane region" description="Helical" evidence="6">
    <location>
        <begin position="193"/>
        <end position="216"/>
    </location>
</feature>
<keyword evidence="5 6" id="KW-0472">Membrane</keyword>
<evidence type="ECO:0000256" key="4">
    <source>
        <dbReference type="ARBA" id="ARBA00022989"/>
    </source>
</evidence>
<evidence type="ECO:0000256" key="1">
    <source>
        <dbReference type="ARBA" id="ARBA00004651"/>
    </source>
</evidence>
<dbReference type="Proteomes" id="UP000584587">
    <property type="component" value="Unassembled WGS sequence"/>
</dbReference>
<feature type="transmembrane region" description="Helical" evidence="6">
    <location>
        <begin position="469"/>
        <end position="490"/>
    </location>
</feature>
<dbReference type="AlphaFoldDB" id="A0A846U1I7"/>
<feature type="transmembrane region" description="Helical" evidence="6">
    <location>
        <begin position="70"/>
        <end position="91"/>
    </location>
</feature>
<organism evidence="7 8">
    <name type="scientific">Spiroplasma platyhelix PALS-1</name>
    <dbReference type="NCBI Taxonomy" id="1276218"/>
    <lineage>
        <taxon>Bacteria</taxon>
        <taxon>Bacillati</taxon>
        <taxon>Mycoplasmatota</taxon>
        <taxon>Mollicutes</taxon>
        <taxon>Entomoplasmatales</taxon>
        <taxon>Spiroplasmataceae</taxon>
        <taxon>Spiroplasma</taxon>
    </lineage>
</organism>
<dbReference type="GO" id="GO:0005886">
    <property type="term" value="C:plasma membrane"/>
    <property type="evidence" value="ECO:0007669"/>
    <property type="project" value="UniProtKB-SubCell"/>
</dbReference>
<dbReference type="PANTHER" id="PTHR43652">
    <property type="entry name" value="BASIC AMINO ACID ANTIPORTER YFCC-RELATED"/>
    <property type="match status" value="1"/>
</dbReference>
<dbReference type="RefSeq" id="WP_168104853.1">
    <property type="nucleotide sequence ID" value="NZ_CP051215.1"/>
</dbReference>